<comment type="caution">
    <text evidence="1">The sequence shown here is derived from an EMBL/GenBank/DDBJ whole genome shotgun (WGS) entry which is preliminary data.</text>
</comment>
<dbReference type="Proteomes" id="UP000244956">
    <property type="component" value="Unassembled WGS sequence"/>
</dbReference>
<dbReference type="InterPro" id="IPR046228">
    <property type="entry name" value="DUF6261"/>
</dbReference>
<accession>A0A2U2B4H2</accession>
<gene>
    <name evidence="1" type="ORF">DDZ16_17960</name>
</gene>
<dbReference type="EMBL" id="QEWP01000021">
    <property type="protein sequence ID" value="PWD97959.1"/>
    <property type="molecule type" value="Genomic_DNA"/>
</dbReference>
<dbReference type="RefSeq" id="WP_109265863.1">
    <property type="nucleotide sequence ID" value="NZ_QEWP01000021.1"/>
</dbReference>
<dbReference type="AlphaFoldDB" id="A0A2U2B4H2"/>
<evidence type="ECO:0000313" key="2">
    <source>
        <dbReference type="Proteomes" id="UP000244956"/>
    </source>
</evidence>
<name>A0A2U2B4H2_9BACT</name>
<proteinExistence type="predicted"/>
<keyword evidence="2" id="KW-1185">Reference proteome</keyword>
<sequence>MTDTVLFKHYRNSEFVQYVKNALAIISSSNPEELKVKEQFDATNDPFQELSSLFKKELGSDITIELQEIDRRRDDALNGISANLESLTYHFKEEIRTSAFELIESIKLHGSGLARLPYQSETSVISSIIRKWQSEEEKKQALQNLGLEAWVTELENANKLFDERFLARIREQANDPEITVATLRKETTEAFRTLQEHLDAHALLTPDEKYDKLIKELNTLTESYNQTVLERVASNEQEVTENE</sequence>
<dbReference type="OrthoDB" id="1150508at2"/>
<evidence type="ECO:0000313" key="1">
    <source>
        <dbReference type="EMBL" id="PWD97959.1"/>
    </source>
</evidence>
<organism evidence="1 2">
    <name type="scientific">Marinilabilia rubra</name>
    <dbReference type="NCBI Taxonomy" id="2162893"/>
    <lineage>
        <taxon>Bacteria</taxon>
        <taxon>Pseudomonadati</taxon>
        <taxon>Bacteroidota</taxon>
        <taxon>Bacteroidia</taxon>
        <taxon>Marinilabiliales</taxon>
        <taxon>Marinilabiliaceae</taxon>
        <taxon>Marinilabilia</taxon>
    </lineage>
</organism>
<dbReference type="Pfam" id="PF19775">
    <property type="entry name" value="DUF6261"/>
    <property type="match status" value="1"/>
</dbReference>
<protein>
    <submittedName>
        <fullName evidence="1">Uncharacterized protein</fullName>
    </submittedName>
</protein>
<reference evidence="1 2" key="1">
    <citation type="submission" date="2018-05" db="EMBL/GenBank/DDBJ databases">
        <title>Marinilabilia rubrum sp. nov., isolated from saltern sediment.</title>
        <authorList>
            <person name="Zhang R."/>
        </authorList>
    </citation>
    <scope>NUCLEOTIDE SEQUENCE [LARGE SCALE GENOMIC DNA]</scope>
    <source>
        <strain evidence="1 2">WTE16</strain>
    </source>
</reference>